<dbReference type="Pfam" id="PF06722">
    <property type="entry name" value="EryCIII-like_C"/>
    <property type="match status" value="1"/>
</dbReference>
<gene>
    <name evidence="4" type="ORF">Prum_007860</name>
</gene>
<dbReference type="EMBL" id="BLPG01000001">
    <property type="protein sequence ID" value="GFJ87144.1"/>
    <property type="molecule type" value="Genomic_DNA"/>
</dbReference>
<evidence type="ECO:0000259" key="3">
    <source>
        <dbReference type="Pfam" id="PF21036"/>
    </source>
</evidence>
<dbReference type="GO" id="GO:0016757">
    <property type="term" value="F:glycosyltransferase activity"/>
    <property type="evidence" value="ECO:0007669"/>
    <property type="project" value="UniProtKB-ARBA"/>
</dbReference>
<accession>A0A6V8KTK2</accession>
<feature type="domain" description="Erythromycin biosynthesis protein CIII-like C-terminal" evidence="2">
    <location>
        <begin position="179"/>
        <end position="293"/>
    </location>
</feature>
<evidence type="ECO:0000313" key="5">
    <source>
        <dbReference type="Proteomes" id="UP000482960"/>
    </source>
</evidence>
<comment type="caution">
    <text evidence="4">The sequence shown here is derived from an EMBL/GenBank/DDBJ whole genome shotgun (WGS) entry which is preliminary data.</text>
</comment>
<keyword evidence="1 4" id="KW-0808">Transferase</keyword>
<dbReference type="SUPFAM" id="SSF53756">
    <property type="entry name" value="UDP-Glycosyltransferase/glycogen phosphorylase"/>
    <property type="match status" value="1"/>
</dbReference>
<dbReference type="AlphaFoldDB" id="A0A6V8KTK2"/>
<evidence type="ECO:0000313" key="4">
    <source>
        <dbReference type="EMBL" id="GFJ87144.1"/>
    </source>
</evidence>
<sequence length="296" mass="30898">MGPERRQAVRILFTPSASATRAWSLVPLAWACRADGHEVRFAAEPHVAETVDRCALPAVPVGPAAVARDLLSFAEWWRPDVVVADPWFSPAPTLAGTLGVPMVRHLCGPNDVPAAPDRAAFTVDPFPPSLQVPGLADRVTMRWIPFHGAAELPGWLAEPPKRPRVCVTGQSTLDLVDGLAELDVEVVPVAGLPLDLLLPFCSAVVSRGGASDVLTAAAYGVPQVVLAGRAEAGLLAATGAGVCLDADPEPAEMTAAVTAVLFEDGPRAAARRLRAEILAQPAPRQVVTRLAALAAG</sequence>
<dbReference type="InterPro" id="IPR010610">
    <property type="entry name" value="EryCIII-like_C"/>
</dbReference>
<reference evidence="4 5" key="2">
    <citation type="submission" date="2020-03" db="EMBL/GenBank/DDBJ databases">
        <authorList>
            <person name="Ichikawa N."/>
            <person name="Kimura A."/>
            <person name="Kitahashi Y."/>
            <person name="Uohara A."/>
        </authorList>
    </citation>
    <scope>NUCLEOTIDE SEQUENCE [LARGE SCALE GENOMIC DNA]</scope>
    <source>
        <strain evidence="4 5">NBRC 108638</strain>
    </source>
</reference>
<dbReference type="InterPro" id="IPR048284">
    <property type="entry name" value="EryCIII-like_N"/>
</dbReference>
<evidence type="ECO:0000259" key="2">
    <source>
        <dbReference type="Pfam" id="PF06722"/>
    </source>
</evidence>
<proteinExistence type="predicted"/>
<dbReference type="Pfam" id="PF21036">
    <property type="entry name" value="EryCIII-like_N"/>
    <property type="match status" value="1"/>
</dbReference>
<dbReference type="Gene3D" id="3.40.50.2000">
    <property type="entry name" value="Glycogen Phosphorylase B"/>
    <property type="match status" value="4"/>
</dbReference>
<organism evidence="4 5">
    <name type="scientific">Phytohabitans rumicis</name>
    <dbReference type="NCBI Taxonomy" id="1076125"/>
    <lineage>
        <taxon>Bacteria</taxon>
        <taxon>Bacillati</taxon>
        <taxon>Actinomycetota</taxon>
        <taxon>Actinomycetes</taxon>
        <taxon>Micromonosporales</taxon>
        <taxon>Micromonosporaceae</taxon>
    </lineage>
</organism>
<reference evidence="4 5" key="1">
    <citation type="submission" date="2020-03" db="EMBL/GenBank/DDBJ databases">
        <title>Whole genome shotgun sequence of Phytohabitans rumicis NBRC 108638.</title>
        <authorList>
            <person name="Komaki H."/>
            <person name="Tamura T."/>
        </authorList>
    </citation>
    <scope>NUCLEOTIDE SEQUENCE [LARGE SCALE GENOMIC DNA]</scope>
    <source>
        <strain evidence="4 5">NBRC 108638</strain>
    </source>
</reference>
<evidence type="ECO:0000256" key="1">
    <source>
        <dbReference type="ARBA" id="ARBA00022679"/>
    </source>
</evidence>
<keyword evidence="5" id="KW-1185">Reference proteome</keyword>
<name>A0A6V8KTK2_9ACTN</name>
<feature type="domain" description="Erythromycin biosynthesis protein CIII-like N-terminal" evidence="3">
    <location>
        <begin position="68"/>
        <end position="169"/>
    </location>
</feature>
<dbReference type="Proteomes" id="UP000482960">
    <property type="component" value="Unassembled WGS sequence"/>
</dbReference>
<protein>
    <submittedName>
        <fullName evidence="4">Glycosyl transferase</fullName>
    </submittedName>
</protein>